<evidence type="ECO:0000256" key="2">
    <source>
        <dbReference type="ARBA" id="ARBA00022679"/>
    </source>
</evidence>
<keyword evidence="3 4" id="KW-0012">Acyltransferase</keyword>
<sequence length="403" mass="43727">MTTDIRDVPEAHVDRALDLAHLAFHVTAGDATRKRRRELLLNAERVGAYDDEEIVGFAAAHRLGLSVPGGELPAVELDFVSVAPTHRRRGVLTGMMGELWRRCAADNRPLACLWASEEAIYGRFGFGPATEAYHVEINTTRPLDLRITPDRRPLRLLAPADAVAVLAPLYEAGRARRGGRLSRDEAWWRRALRPGDEDGDDAKDGPARVVVLGDKDAPAAGYAVYRVGEKGTVTVEELEADDAPAAAALWSYLASIDLTRKVQAWAVAPDDPLLLFAADRDQVRVTGQWPAMWLRLVDVARALTARSWAAPVDLVLEVRDAALPANAGRFRLTADPSGAAYAPTGDRADLALDVRDLSACYLGGVRLRRSVHAGLVEERTPGAARLLDAALETEYLPFAGEGS</sequence>
<dbReference type="CDD" id="cd04301">
    <property type="entry name" value="NAT_SF"/>
    <property type="match status" value="1"/>
</dbReference>
<feature type="domain" description="N-acetyltransferase" evidence="5">
    <location>
        <begin position="3"/>
        <end position="150"/>
    </location>
</feature>
<dbReference type="Pfam" id="PF13527">
    <property type="entry name" value="Acetyltransf_9"/>
    <property type="match status" value="1"/>
</dbReference>
<organism evidence="6 7">
    <name type="scientific">Streptomyces paromomycinus</name>
    <name type="common">Streptomyces rimosus subsp. paromomycinus</name>
    <dbReference type="NCBI Taxonomy" id="92743"/>
    <lineage>
        <taxon>Bacteria</taxon>
        <taxon>Bacillati</taxon>
        <taxon>Actinomycetota</taxon>
        <taxon>Actinomycetes</taxon>
        <taxon>Kitasatosporales</taxon>
        <taxon>Streptomycetaceae</taxon>
        <taxon>Streptomyces</taxon>
    </lineage>
</organism>
<comment type="caution">
    <text evidence="6">The sequence shown here is derived from an EMBL/GenBank/DDBJ whole genome shotgun (WGS) entry which is preliminary data.</text>
</comment>
<feature type="binding site" evidence="4">
    <location>
        <begin position="80"/>
        <end position="82"/>
    </location>
    <ligand>
        <name>acetyl-CoA</name>
        <dbReference type="ChEBI" id="CHEBI:57288"/>
    </ligand>
</feature>
<keyword evidence="2 4" id="KW-0808">Transferase</keyword>
<accession>A0A401VYA6</accession>
<proteinExistence type="inferred from homology"/>
<gene>
    <name evidence="6" type="ORF">GKJPGBOP_01694</name>
</gene>
<dbReference type="InterPro" id="IPR036527">
    <property type="entry name" value="SCP2_sterol-bd_dom_sf"/>
</dbReference>
<evidence type="ECO:0000256" key="4">
    <source>
        <dbReference type="HAMAP-Rule" id="MF_01812"/>
    </source>
</evidence>
<evidence type="ECO:0000313" key="7">
    <source>
        <dbReference type="Proteomes" id="UP000286746"/>
    </source>
</evidence>
<dbReference type="InterPro" id="IPR051554">
    <property type="entry name" value="Acetyltransferase_Eis"/>
</dbReference>
<dbReference type="PANTHER" id="PTHR37817:SF1">
    <property type="entry name" value="N-ACETYLTRANSFERASE EIS"/>
    <property type="match status" value="1"/>
</dbReference>
<dbReference type="Pfam" id="PF17668">
    <property type="entry name" value="Acetyltransf_17"/>
    <property type="match status" value="1"/>
</dbReference>
<dbReference type="RefSeq" id="WP_125053336.1">
    <property type="nucleotide sequence ID" value="NZ_BHZD01000001.1"/>
</dbReference>
<dbReference type="Pfam" id="PF13530">
    <property type="entry name" value="SCP2_2"/>
    <property type="match status" value="1"/>
</dbReference>
<evidence type="ECO:0000259" key="5">
    <source>
        <dbReference type="PROSITE" id="PS51186"/>
    </source>
</evidence>
<evidence type="ECO:0000313" key="6">
    <source>
        <dbReference type="EMBL" id="GCD42036.1"/>
    </source>
</evidence>
<dbReference type="GO" id="GO:0034069">
    <property type="term" value="F:aminoglycoside N-acetyltransferase activity"/>
    <property type="evidence" value="ECO:0007669"/>
    <property type="project" value="TreeGrafter"/>
</dbReference>
<dbReference type="NCBIfam" id="NF002367">
    <property type="entry name" value="PRK01346.1-4"/>
    <property type="match status" value="1"/>
</dbReference>
<dbReference type="InterPro" id="IPR022902">
    <property type="entry name" value="NAcTrfase_Eis"/>
</dbReference>
<dbReference type="GO" id="GO:0030649">
    <property type="term" value="P:aminoglycoside antibiotic catabolic process"/>
    <property type="evidence" value="ECO:0007669"/>
    <property type="project" value="TreeGrafter"/>
</dbReference>
<dbReference type="EMBL" id="BHZD01000001">
    <property type="protein sequence ID" value="GCD42036.1"/>
    <property type="molecule type" value="Genomic_DNA"/>
</dbReference>
<dbReference type="InterPro" id="IPR025559">
    <property type="entry name" value="Eis_dom"/>
</dbReference>
<dbReference type="SUPFAM" id="SSF55729">
    <property type="entry name" value="Acyl-CoA N-acyltransferases (Nat)"/>
    <property type="match status" value="1"/>
</dbReference>
<dbReference type="PANTHER" id="PTHR37817">
    <property type="entry name" value="N-ACETYLTRANSFERASE EIS"/>
    <property type="match status" value="1"/>
</dbReference>
<dbReference type="InterPro" id="IPR000182">
    <property type="entry name" value="GNAT_dom"/>
</dbReference>
<dbReference type="InterPro" id="IPR041380">
    <property type="entry name" value="Acetyltransf_17"/>
</dbReference>
<dbReference type="Gene3D" id="3.30.1050.10">
    <property type="entry name" value="SCP2 sterol-binding domain"/>
    <property type="match status" value="1"/>
</dbReference>
<dbReference type="InterPro" id="IPR016181">
    <property type="entry name" value="Acyl_CoA_acyltransferase"/>
</dbReference>
<evidence type="ECO:0000256" key="1">
    <source>
        <dbReference type="ARBA" id="ARBA00009213"/>
    </source>
</evidence>
<dbReference type="PROSITE" id="PS51186">
    <property type="entry name" value="GNAT"/>
    <property type="match status" value="1"/>
</dbReference>
<dbReference type="Gene3D" id="3.40.630.30">
    <property type="match status" value="2"/>
</dbReference>
<reference evidence="6 7" key="1">
    <citation type="submission" date="2018-11" db="EMBL/GenBank/DDBJ databases">
        <title>Whole genome sequence of Streptomyces paromomycinus NBRC 15454(T).</title>
        <authorList>
            <person name="Komaki H."/>
            <person name="Tamura T."/>
        </authorList>
    </citation>
    <scope>NUCLEOTIDE SEQUENCE [LARGE SCALE GENOMIC DNA]</scope>
    <source>
        <strain evidence="6 7">NBRC 15454</strain>
    </source>
</reference>
<keyword evidence="7" id="KW-1185">Reference proteome</keyword>
<comment type="subunit">
    <text evidence="4">Homohexamer; trimer of dimers.</text>
</comment>
<feature type="binding site" evidence="4">
    <location>
        <begin position="88"/>
        <end position="93"/>
    </location>
    <ligand>
        <name>acetyl-CoA</name>
        <dbReference type="ChEBI" id="CHEBI:57288"/>
    </ligand>
</feature>
<dbReference type="AlphaFoldDB" id="A0A401VYA6"/>
<comment type="caution">
    <text evidence="4">Lacks conserved residue(s) required for the propagation of feature annotation.</text>
</comment>
<dbReference type="HAMAP" id="MF_01812">
    <property type="entry name" value="Eis"/>
    <property type="match status" value="1"/>
</dbReference>
<dbReference type="SUPFAM" id="SSF55718">
    <property type="entry name" value="SCP-like"/>
    <property type="match status" value="1"/>
</dbReference>
<feature type="active site" description="Proton donor" evidence="4">
    <location>
        <position position="121"/>
    </location>
</feature>
<name>A0A401VYA6_STREY</name>
<evidence type="ECO:0000256" key="3">
    <source>
        <dbReference type="ARBA" id="ARBA00023315"/>
    </source>
</evidence>
<dbReference type="Proteomes" id="UP000286746">
    <property type="component" value="Unassembled WGS sequence"/>
</dbReference>
<comment type="similarity">
    <text evidence="1 4">Belongs to the acetyltransferase Eis family.</text>
</comment>
<feature type="binding site" evidence="4">
    <location>
        <begin position="116"/>
        <end position="117"/>
    </location>
    <ligand>
        <name>acetyl-CoA</name>
        <dbReference type="ChEBI" id="CHEBI:57288"/>
    </ligand>
</feature>
<protein>
    <submittedName>
        <fullName evidence="6">UPF0256 protein</fullName>
    </submittedName>
</protein>